<keyword evidence="3" id="KW-1185">Reference proteome</keyword>
<protein>
    <submittedName>
        <fullName evidence="2">Uncharacterized protein</fullName>
    </submittedName>
</protein>
<evidence type="ECO:0000256" key="1">
    <source>
        <dbReference type="SAM" id="MobiDB-lite"/>
    </source>
</evidence>
<name>A0A445CTT0_ARAHY</name>
<dbReference type="Proteomes" id="UP000289738">
    <property type="component" value="Chromosome A06"/>
</dbReference>
<gene>
    <name evidence="2" type="ORF">Ahy_A06g029576</name>
</gene>
<evidence type="ECO:0000313" key="2">
    <source>
        <dbReference type="EMBL" id="RYR54318.1"/>
    </source>
</evidence>
<dbReference type="AlphaFoldDB" id="A0A445CTT0"/>
<evidence type="ECO:0000313" key="3">
    <source>
        <dbReference type="Proteomes" id="UP000289738"/>
    </source>
</evidence>
<proteinExistence type="predicted"/>
<reference evidence="2 3" key="1">
    <citation type="submission" date="2019-01" db="EMBL/GenBank/DDBJ databases">
        <title>Sequencing of cultivated peanut Arachis hypogaea provides insights into genome evolution and oil improvement.</title>
        <authorList>
            <person name="Chen X."/>
        </authorList>
    </citation>
    <scope>NUCLEOTIDE SEQUENCE [LARGE SCALE GENOMIC DNA]</scope>
    <source>
        <strain evidence="3">cv. Fuhuasheng</strain>
        <tissue evidence="2">Leaves</tissue>
    </source>
</reference>
<feature type="region of interest" description="Disordered" evidence="1">
    <location>
        <begin position="259"/>
        <end position="287"/>
    </location>
</feature>
<organism evidence="2 3">
    <name type="scientific">Arachis hypogaea</name>
    <name type="common">Peanut</name>
    <dbReference type="NCBI Taxonomy" id="3818"/>
    <lineage>
        <taxon>Eukaryota</taxon>
        <taxon>Viridiplantae</taxon>
        <taxon>Streptophyta</taxon>
        <taxon>Embryophyta</taxon>
        <taxon>Tracheophyta</taxon>
        <taxon>Spermatophyta</taxon>
        <taxon>Magnoliopsida</taxon>
        <taxon>eudicotyledons</taxon>
        <taxon>Gunneridae</taxon>
        <taxon>Pentapetalae</taxon>
        <taxon>rosids</taxon>
        <taxon>fabids</taxon>
        <taxon>Fabales</taxon>
        <taxon>Fabaceae</taxon>
        <taxon>Papilionoideae</taxon>
        <taxon>50 kb inversion clade</taxon>
        <taxon>dalbergioids sensu lato</taxon>
        <taxon>Dalbergieae</taxon>
        <taxon>Pterocarpus clade</taxon>
        <taxon>Arachis</taxon>
    </lineage>
</organism>
<dbReference type="Pfam" id="PF03004">
    <property type="entry name" value="Transposase_24"/>
    <property type="match status" value="1"/>
</dbReference>
<comment type="caution">
    <text evidence="2">The sequence shown here is derived from an EMBL/GenBank/DDBJ whole genome shotgun (WGS) entry which is preliminary data.</text>
</comment>
<accession>A0A445CTT0</accession>
<dbReference type="InterPro" id="IPR004252">
    <property type="entry name" value="Probable_transposase_24"/>
</dbReference>
<dbReference type="EMBL" id="SDMP01000006">
    <property type="protein sequence ID" value="RYR54318.1"/>
    <property type="molecule type" value="Genomic_DNA"/>
</dbReference>
<sequence>MGDSLYSCTLYGTLSTILPSGRYTTIEWVSGYSRCWRMFVRGRTPNDLVLAVNKEGTVSSLGIDAGFKHQRLINKANMASARSSKNTSSLATFMKTNVRLSKSLDHETTLVETFKYTHTLKENKARFFYQRSQDHYEFYTQRLEAMTQQSQQSMKDTANSSAASVINPDAIWREAASAPYKNHVYELGSFFANLQYSKGLPLVEPSRLRMELNDYGERYQEILTCVTDTDNLKLEWREQLEWLQWMEAQMEMRTADIIPAGGTQTSPPSAPPLQGHRTDDDDDYLDI</sequence>